<dbReference type="SUPFAM" id="SSF47781">
    <property type="entry name" value="RuvA domain 2-like"/>
    <property type="match status" value="1"/>
</dbReference>
<keyword evidence="2" id="KW-1185">Reference proteome</keyword>
<accession>A0ABV1JCL9</accession>
<dbReference type="SFLD" id="SFLDG01102">
    <property type="entry name" value="Uncharacterised_Radical_SAM_Su"/>
    <property type="match status" value="1"/>
</dbReference>
<dbReference type="Proteomes" id="UP001487305">
    <property type="component" value="Unassembled WGS sequence"/>
</dbReference>
<dbReference type="NCBIfam" id="TIGR03916">
    <property type="entry name" value="rSAM_link_UDG"/>
    <property type="match status" value="1"/>
</dbReference>
<evidence type="ECO:0000313" key="2">
    <source>
        <dbReference type="Proteomes" id="UP001487305"/>
    </source>
</evidence>
<reference evidence="1 2" key="1">
    <citation type="submission" date="2024-04" db="EMBL/GenBank/DDBJ databases">
        <title>Human intestinal bacterial collection.</title>
        <authorList>
            <person name="Pauvert C."/>
            <person name="Hitch T.C.A."/>
            <person name="Clavel T."/>
        </authorList>
    </citation>
    <scope>NUCLEOTIDE SEQUENCE [LARGE SCALE GENOMIC DNA]</scope>
    <source>
        <strain evidence="1 2">CLA-KB-H42</strain>
    </source>
</reference>
<sequence length="497" mass="55579">MDIADKLEILADAAKYDVACTSSGIDRDAQKGKLGNTLAAGICHSFSADGRCITLLKVLMTNVCVYDCAYCVNRCSNEIARAAFKPRELADLTIGFYRRNYVEGLFLSSGVIKSPDYTTELMIETLEILRFEHAFRGYIHAKAVPGTSPELVDQLGHLADRMSVNMELPSQKSLQLLAPEKNKQNILAPMKQIKENIAEDKDTRAIMRKCTTYMAESKPKKKTRAFVPAGQSTQMIIGATPESDYHILNLSASLYRTLSLKRVFFSAYLPVNDDRRLPSADAIELNREHRLYQADWLLRFYRFDVNEIIDEEHPFLDPMLDPKANWAINNLDRFPVEVNTASYEMLLRVPGIGVRGAKSIMRARKRSTLREPELRKLGIAYKRARYFITCNGSYGGTGADFSREGLRAQLAAPIKGGSHGRRADKAIPGQLSLFEQTEVPKPKIMRPQEYRTLHEPPAVTNDPLAASLPEWFGASASAQLRGPARPSREKVLIGTCA</sequence>
<dbReference type="SFLD" id="SFLDS00029">
    <property type="entry name" value="Radical_SAM"/>
    <property type="match status" value="1"/>
</dbReference>
<dbReference type="InterPro" id="IPR051675">
    <property type="entry name" value="Endo/Exo/Phosphatase_dom_1"/>
</dbReference>
<dbReference type="RefSeq" id="WP_349227382.1">
    <property type="nucleotide sequence ID" value="NZ_JBBNOP010000005.1"/>
</dbReference>
<dbReference type="PANTHER" id="PTHR21180">
    <property type="entry name" value="ENDONUCLEASE/EXONUCLEASE/PHOSPHATASE FAMILY DOMAIN-CONTAINING PROTEIN 1"/>
    <property type="match status" value="1"/>
</dbReference>
<name>A0ABV1JCL9_9ACTN</name>
<comment type="caution">
    <text evidence="1">The sequence shown here is derived from an EMBL/GenBank/DDBJ whole genome shotgun (WGS) entry which is preliminary data.</text>
</comment>
<protein>
    <submittedName>
        <fullName evidence="1">DNA modification/repair radical SAM protein</fullName>
    </submittedName>
</protein>
<dbReference type="EMBL" id="JBBNOP010000005">
    <property type="protein sequence ID" value="MEQ3362827.1"/>
    <property type="molecule type" value="Genomic_DNA"/>
</dbReference>
<organism evidence="1 2">
    <name type="scientific">Raoultibacter massiliensis</name>
    <dbReference type="NCBI Taxonomy" id="1852371"/>
    <lineage>
        <taxon>Bacteria</taxon>
        <taxon>Bacillati</taxon>
        <taxon>Actinomycetota</taxon>
        <taxon>Coriobacteriia</taxon>
        <taxon>Eggerthellales</taxon>
        <taxon>Eggerthellaceae</taxon>
        <taxon>Raoultibacter</taxon>
    </lineage>
</organism>
<dbReference type="PANTHER" id="PTHR21180:SF9">
    <property type="entry name" value="TYPE II SECRETION SYSTEM PROTEIN K"/>
    <property type="match status" value="1"/>
</dbReference>
<proteinExistence type="predicted"/>
<dbReference type="SUPFAM" id="SSF102114">
    <property type="entry name" value="Radical SAM enzymes"/>
    <property type="match status" value="1"/>
</dbReference>
<dbReference type="InterPro" id="IPR023874">
    <property type="entry name" value="DNA_rSAM_put"/>
</dbReference>
<gene>
    <name evidence="1" type="ORF">AAA083_07550</name>
</gene>
<dbReference type="InterPro" id="IPR010994">
    <property type="entry name" value="RuvA_2-like"/>
</dbReference>
<dbReference type="InterPro" id="IPR058240">
    <property type="entry name" value="rSAM_sf"/>
</dbReference>
<evidence type="ECO:0000313" key="1">
    <source>
        <dbReference type="EMBL" id="MEQ3362827.1"/>
    </source>
</evidence>
<dbReference type="InterPro" id="IPR007197">
    <property type="entry name" value="rSAM"/>
</dbReference>
<dbReference type="Gene3D" id="1.10.150.320">
    <property type="entry name" value="Photosystem II 12 kDa extrinsic protein"/>
    <property type="match status" value="1"/>
</dbReference>